<evidence type="ECO:0000256" key="13">
    <source>
        <dbReference type="SAM" id="SignalP"/>
    </source>
</evidence>
<dbReference type="Gene3D" id="3.10.50.10">
    <property type="match status" value="1"/>
</dbReference>
<dbReference type="InterPro" id="IPR036861">
    <property type="entry name" value="Endochitinase-like_sf"/>
</dbReference>
<dbReference type="InterPro" id="IPR001579">
    <property type="entry name" value="Glyco_hydro_18_chit_AS"/>
</dbReference>
<keyword evidence="5 12" id="KW-0378">Hydrolase</keyword>
<evidence type="ECO:0000256" key="2">
    <source>
        <dbReference type="ARBA" id="ARBA00008682"/>
    </source>
</evidence>
<dbReference type="Pfam" id="PF00704">
    <property type="entry name" value="Glyco_hydro_18"/>
    <property type="match status" value="1"/>
</dbReference>
<keyword evidence="13" id="KW-0732">Signal</keyword>
<dbReference type="EMBL" id="JAPQKQ010000006">
    <property type="protein sequence ID" value="KAJ5193264.1"/>
    <property type="molecule type" value="Genomic_DNA"/>
</dbReference>
<dbReference type="GO" id="GO:0008061">
    <property type="term" value="F:chitin binding"/>
    <property type="evidence" value="ECO:0007669"/>
    <property type="project" value="UniProtKB-UniRule"/>
</dbReference>
<dbReference type="PROSITE" id="PS01095">
    <property type="entry name" value="GH18_1"/>
    <property type="match status" value="1"/>
</dbReference>
<comment type="similarity">
    <text evidence="2">Belongs to the glycosyl hydrolase 18 family. Chitinase class V subfamily.</text>
</comment>
<evidence type="ECO:0000256" key="1">
    <source>
        <dbReference type="ARBA" id="ARBA00000822"/>
    </source>
</evidence>
<keyword evidence="11" id="KW-1015">Disulfide bond</keyword>
<evidence type="ECO:0000256" key="4">
    <source>
        <dbReference type="ARBA" id="ARBA00022669"/>
    </source>
</evidence>
<keyword evidence="4 11" id="KW-0147">Chitin-binding</keyword>
<dbReference type="OrthoDB" id="73875at2759"/>
<dbReference type="GO" id="GO:0000272">
    <property type="term" value="P:polysaccharide catabolic process"/>
    <property type="evidence" value="ECO:0007669"/>
    <property type="project" value="UniProtKB-KW"/>
</dbReference>
<dbReference type="PROSITE" id="PS50941">
    <property type="entry name" value="CHIT_BIND_I_2"/>
    <property type="match status" value="2"/>
</dbReference>
<evidence type="ECO:0000256" key="3">
    <source>
        <dbReference type="ARBA" id="ARBA00012729"/>
    </source>
</evidence>
<keyword evidence="9 12" id="KW-0326">Glycosidase</keyword>
<proteinExistence type="inferred from homology"/>
<accession>A0A9W9JB92</accession>
<feature type="domain" description="Chitin-binding type-1" evidence="14">
    <location>
        <begin position="28"/>
        <end position="72"/>
    </location>
</feature>
<dbReference type="InterPro" id="IPR001002">
    <property type="entry name" value="Chitin-bd_1"/>
</dbReference>
<feature type="chain" id="PRO_5040920142" description="chitinase" evidence="13">
    <location>
        <begin position="36"/>
        <end position="1306"/>
    </location>
</feature>
<keyword evidence="8" id="KW-0119">Carbohydrate metabolism</keyword>
<evidence type="ECO:0000313" key="17">
    <source>
        <dbReference type="Proteomes" id="UP001150942"/>
    </source>
</evidence>
<evidence type="ECO:0000256" key="12">
    <source>
        <dbReference type="RuleBase" id="RU000489"/>
    </source>
</evidence>
<comment type="caution">
    <text evidence="16">The sequence shown here is derived from an EMBL/GenBank/DDBJ whole genome shotgun (WGS) entry which is preliminary data.</text>
</comment>
<evidence type="ECO:0000256" key="7">
    <source>
        <dbReference type="ARBA" id="ARBA00023026"/>
    </source>
</evidence>
<reference evidence="16" key="1">
    <citation type="submission" date="2022-11" db="EMBL/GenBank/DDBJ databases">
        <authorList>
            <person name="Petersen C."/>
        </authorList>
    </citation>
    <scope>NUCLEOTIDE SEQUENCE</scope>
    <source>
        <strain evidence="16">IBT 20477</strain>
    </source>
</reference>
<evidence type="ECO:0000256" key="9">
    <source>
        <dbReference type="ARBA" id="ARBA00023295"/>
    </source>
</evidence>
<dbReference type="InterPro" id="IPR050314">
    <property type="entry name" value="Glycosyl_Hydrlase_18"/>
</dbReference>
<keyword evidence="17" id="KW-1185">Reference proteome</keyword>
<feature type="signal peptide" evidence="13">
    <location>
        <begin position="1"/>
        <end position="35"/>
    </location>
</feature>
<feature type="domain" description="GH18" evidence="15">
    <location>
        <begin position="178"/>
        <end position="536"/>
    </location>
</feature>
<feature type="disulfide bond" evidence="11">
    <location>
        <begin position="48"/>
        <end position="62"/>
    </location>
</feature>
<dbReference type="InterPro" id="IPR001223">
    <property type="entry name" value="Glyco_hydro18_cat"/>
</dbReference>
<dbReference type="EC" id="3.2.1.14" evidence="3"/>
<dbReference type="InterPro" id="IPR018371">
    <property type="entry name" value="Chitin-binding_1_CS"/>
</dbReference>
<feature type="disulfide bond" evidence="11">
    <location>
        <begin position="66"/>
        <end position="70"/>
    </location>
</feature>
<dbReference type="InterPro" id="IPR011583">
    <property type="entry name" value="Chitinase_II/V-like_cat"/>
</dbReference>
<evidence type="ECO:0000259" key="14">
    <source>
        <dbReference type="PROSITE" id="PS50941"/>
    </source>
</evidence>
<reference evidence="16" key="2">
    <citation type="journal article" date="2023" name="IMA Fungus">
        <title>Comparative genomic study of the Penicillium genus elucidates a diverse pangenome and 15 lateral gene transfer events.</title>
        <authorList>
            <person name="Petersen C."/>
            <person name="Sorensen T."/>
            <person name="Nielsen M.R."/>
            <person name="Sondergaard T.E."/>
            <person name="Sorensen J.L."/>
            <person name="Fitzpatrick D.A."/>
            <person name="Frisvad J.C."/>
            <person name="Nielsen K.L."/>
        </authorList>
    </citation>
    <scope>NUCLEOTIDE SEQUENCE</scope>
    <source>
        <strain evidence="16">IBT 20477</strain>
    </source>
</reference>
<dbReference type="Gene3D" id="3.20.20.80">
    <property type="entry name" value="Glycosidases"/>
    <property type="match status" value="1"/>
</dbReference>
<dbReference type="SUPFAM" id="SSF51445">
    <property type="entry name" value="(Trans)glycosidases"/>
    <property type="match status" value="1"/>
</dbReference>
<dbReference type="SMART" id="SM00636">
    <property type="entry name" value="Glyco_18"/>
    <property type="match status" value="1"/>
</dbReference>
<comment type="catalytic activity">
    <reaction evidence="1">
        <text>Random endo-hydrolysis of N-acetyl-beta-D-glucosaminide (1-&gt;4)-beta-linkages in chitin and chitodextrins.</text>
        <dbReference type="EC" id="3.2.1.14"/>
    </reaction>
</comment>
<dbReference type="InterPro" id="IPR029070">
    <property type="entry name" value="Chitinase_insertion_sf"/>
</dbReference>
<dbReference type="Pfam" id="PF00187">
    <property type="entry name" value="Chitin_bind_1"/>
    <property type="match status" value="1"/>
</dbReference>
<evidence type="ECO:0000259" key="15">
    <source>
        <dbReference type="PROSITE" id="PS51910"/>
    </source>
</evidence>
<comment type="caution">
    <text evidence="11">Lacks conserved residue(s) required for the propagation of feature annotation.</text>
</comment>
<dbReference type="GO" id="GO:0008843">
    <property type="term" value="F:endochitinase activity"/>
    <property type="evidence" value="ECO:0007669"/>
    <property type="project" value="UniProtKB-EC"/>
</dbReference>
<dbReference type="SUPFAM" id="SSF54556">
    <property type="entry name" value="Chitinase insertion domain"/>
    <property type="match status" value="1"/>
</dbReference>
<organism evidence="16 17">
    <name type="scientific">Penicillium cf. viridicatum</name>
    <dbReference type="NCBI Taxonomy" id="2972119"/>
    <lineage>
        <taxon>Eukaryota</taxon>
        <taxon>Fungi</taxon>
        <taxon>Dikarya</taxon>
        <taxon>Ascomycota</taxon>
        <taxon>Pezizomycotina</taxon>
        <taxon>Eurotiomycetes</taxon>
        <taxon>Eurotiomycetidae</taxon>
        <taxon>Eurotiales</taxon>
        <taxon>Aspergillaceae</taxon>
        <taxon>Penicillium</taxon>
    </lineage>
</organism>
<sequence>MSMPFPLMRLHPSRSMLRFIFLGLVLLGFIAQAAGQDCSASNTCATGCCSSSGYCGTGDEYCGSSCVANCDYVGPVGECDENRPCALGCCSKAGVCGMGPNCEHTLLIENCGSKNCVSSCDAKAECDPEDWGTDYVNSTSCPLNVCCSKYGFCGTTEEFCGTKKVKRPSCNFDTADIRRVVGYYEGWAPNRPCNSFWPEQIPSSIYTHLNYAFATIDPKTFAVMANNEKEADIMKRLVALKPKNPGMMVNIAIGGWAFNDPGSTATVFSDLAASKDNQNKFFASLLHFMSLYGFDGVDIDWEYPVDSDRGGRVSDLKNFPSFMANLKEALNQGGATRELSLTLPTSYWYLQHFDIKSLEKSVDYFNYMSYDLHGTWDGKNQWSGAYLDSHTNLTEIEVAMDLLWRNNISPSKVVMGLAFYARAFTVADTSCTTPGCLFASGSDEGPCSGQTGILLNSEIDDIRTTYNVEPTLNKDAAVQILTWEDHWLTYDDTSTFKLKVDYVKDRCLGGVMVWAVSQDTSNGTYTEALSDHTPPMTAPQMLISVENTDGSLTLTKQDRKRQCTWVGCGEVCKSPYVAVFRGVGPGAGDGHSLMMDSVTCPTGQTHTLCCPEDHGVKCGWYSHNNGKCKSTCPSGTFEIGSVAKPNLCYNDDYQAACCTSGKDATLLYGTTTWSSFPGCDDGECPVYDDKKTKTLVSSSSGSGNSFCEYRDIHTSLQEIVWQERKLCYDDTQSGKKWQNCKWHKDIGSIPDGVSGPWCRSACPAGTVRVAMGMAQPDDECDAASFKAFCCDDQYTVEKKYTNPQPHLFKDALDSYLVDGSCDPGASLTTRDVLVTDWDLFGPDSKGLIPRSKSDAQSALFYLKPILAILFFVEATDYNPVQAANAAAWNTWVTAHKWKNLVMDKLGPFVQSLSETFEMGTEFVTQSILCRPDDWDQMVDNKEDSICSGDICDTEADPALCYDDDDDRLLQRRFDISNFNKDEKALLAKEPHKFRVWSAPDEQWEEGLAYYHLGYPSAGDWSVTSTVYKTTRSYESRTDCGNPFVFPKIKSGHTFATEHILEIQCLGLFFEGATKGTLGSKKDPDFDPVHADFFIDVGNGGSGGFNADVLDMKRAFYPGDPGENVSEKPSFRMMGALGSKTNSANFYILEDVVNGMKARIFGNKALVEKSKWTALTKDVTQPGRPLKAIKAAIAVWHYLADADVDKSFGTIEANLYEVFKAVDDEYFKDDVLIPAWKEWWCDWTEYQFERSRTWIFDSITQLRAVWADEPDTDPARIMVLNTLIQLEGYASAVVQFDNSKTFKNTCA</sequence>
<dbReference type="CDD" id="cd00035">
    <property type="entry name" value="ChtBD1"/>
    <property type="match status" value="1"/>
</dbReference>
<dbReference type="Proteomes" id="UP001150942">
    <property type="component" value="Unassembled WGS sequence"/>
</dbReference>
<dbReference type="PANTHER" id="PTHR11177:SF402">
    <property type="entry name" value="CHITINASE"/>
    <property type="match status" value="1"/>
</dbReference>
<dbReference type="SUPFAM" id="SSF57016">
    <property type="entry name" value="Plant lectins/antimicrobial peptides"/>
    <property type="match status" value="2"/>
</dbReference>
<dbReference type="PROSITE" id="PS51910">
    <property type="entry name" value="GH18_2"/>
    <property type="match status" value="1"/>
</dbReference>
<name>A0A9W9JB92_9EURO</name>
<dbReference type="GO" id="GO:0006032">
    <property type="term" value="P:chitin catabolic process"/>
    <property type="evidence" value="ECO:0007669"/>
    <property type="project" value="UniProtKB-KW"/>
</dbReference>
<evidence type="ECO:0000256" key="5">
    <source>
        <dbReference type="ARBA" id="ARBA00022801"/>
    </source>
</evidence>
<feature type="disulfide bond" evidence="11">
    <location>
        <begin position="141"/>
        <end position="153"/>
    </location>
</feature>
<keyword evidence="6" id="KW-0146">Chitin degradation</keyword>
<dbReference type="PROSITE" id="PS00026">
    <property type="entry name" value="CHIT_BIND_I_1"/>
    <property type="match status" value="1"/>
</dbReference>
<dbReference type="Gene3D" id="3.30.60.10">
    <property type="entry name" value="Endochitinase-like"/>
    <property type="match status" value="1"/>
</dbReference>
<protein>
    <recommendedName>
        <fullName evidence="3">chitinase</fullName>
        <ecNumber evidence="3">3.2.1.14</ecNumber>
    </recommendedName>
</protein>
<evidence type="ECO:0000256" key="11">
    <source>
        <dbReference type="PROSITE-ProRule" id="PRU00261"/>
    </source>
</evidence>
<gene>
    <name evidence="16" type="ORF">N7449_009406</name>
</gene>
<feature type="domain" description="Chitin-binding type-1" evidence="14">
    <location>
        <begin position="123"/>
        <end position="195"/>
    </location>
</feature>
<evidence type="ECO:0000313" key="16">
    <source>
        <dbReference type="EMBL" id="KAJ5193264.1"/>
    </source>
</evidence>
<evidence type="ECO:0000256" key="10">
    <source>
        <dbReference type="ARBA" id="ARBA00023326"/>
    </source>
</evidence>
<dbReference type="SMART" id="SM00270">
    <property type="entry name" value="ChtBD1"/>
    <property type="match status" value="3"/>
</dbReference>
<evidence type="ECO:0000256" key="8">
    <source>
        <dbReference type="ARBA" id="ARBA00023277"/>
    </source>
</evidence>
<keyword evidence="7" id="KW-0843">Virulence</keyword>
<dbReference type="InterPro" id="IPR017853">
    <property type="entry name" value="GH"/>
</dbReference>
<keyword evidence="10" id="KW-0624">Polysaccharide degradation</keyword>
<evidence type="ECO:0000256" key="6">
    <source>
        <dbReference type="ARBA" id="ARBA00023024"/>
    </source>
</evidence>
<dbReference type="PANTHER" id="PTHR11177">
    <property type="entry name" value="CHITINASE"/>
    <property type="match status" value="1"/>
</dbReference>
<feature type="disulfide bond" evidence="11">
    <location>
        <begin position="146"/>
        <end position="160"/>
    </location>
</feature>